<dbReference type="GO" id="GO:0003677">
    <property type="term" value="F:DNA binding"/>
    <property type="evidence" value="ECO:0007669"/>
    <property type="project" value="UniProtKB-KW"/>
</dbReference>
<dbReference type="OrthoDB" id="9814815at2"/>
<keyword evidence="7" id="KW-1185">Reference proteome</keyword>
<keyword evidence="4" id="KW-0804">Transcription</keyword>
<dbReference type="EMBL" id="LAJE02000341">
    <property type="protein sequence ID" value="OEO29025.1"/>
    <property type="molecule type" value="Genomic_DNA"/>
</dbReference>
<dbReference type="Gene3D" id="3.40.50.1360">
    <property type="match status" value="1"/>
</dbReference>
<dbReference type="SUPFAM" id="SSF100950">
    <property type="entry name" value="NagB/RpiA/CoA transferase-like"/>
    <property type="match status" value="1"/>
</dbReference>
<dbReference type="Gene3D" id="1.10.10.10">
    <property type="entry name" value="Winged helix-like DNA-binding domain superfamily/Winged helix DNA-binding domain"/>
    <property type="match status" value="1"/>
</dbReference>
<dbReference type="PROSITE" id="PS00894">
    <property type="entry name" value="HTH_DEOR_1"/>
    <property type="match status" value="1"/>
</dbReference>
<dbReference type="PRINTS" id="PR00037">
    <property type="entry name" value="HTHLACR"/>
</dbReference>
<evidence type="ECO:0000313" key="7">
    <source>
        <dbReference type="Proteomes" id="UP000095463"/>
    </source>
</evidence>
<dbReference type="PROSITE" id="PS51000">
    <property type="entry name" value="HTH_DEOR_2"/>
    <property type="match status" value="1"/>
</dbReference>
<dbReference type="RefSeq" id="WP_069911703.1">
    <property type="nucleotide sequence ID" value="NZ_LAJE02000341.1"/>
</dbReference>
<dbReference type="SUPFAM" id="SSF46785">
    <property type="entry name" value="Winged helix' DNA-binding domain"/>
    <property type="match status" value="1"/>
</dbReference>
<dbReference type="InterPro" id="IPR050313">
    <property type="entry name" value="Carb_Metab_HTH_regulators"/>
</dbReference>
<reference evidence="6 7" key="1">
    <citation type="journal article" date="2015" name="Genome Announc.">
        <title>Genome Assemblies of Three Soil-Associated Devosia species: D. insulae, D. limi, and D. soli.</title>
        <authorList>
            <person name="Hassan Y.I."/>
            <person name="Lepp D."/>
            <person name="Zhou T."/>
        </authorList>
    </citation>
    <scope>NUCLEOTIDE SEQUENCE [LARGE SCALE GENOMIC DNA]</scope>
    <source>
        <strain evidence="6 7">DS-56</strain>
    </source>
</reference>
<gene>
    <name evidence="6" type="ORF">VW23_027425</name>
</gene>
<evidence type="ECO:0000313" key="6">
    <source>
        <dbReference type="EMBL" id="OEO29025.1"/>
    </source>
</evidence>
<keyword evidence="1" id="KW-0678">Repressor</keyword>
<evidence type="ECO:0000256" key="2">
    <source>
        <dbReference type="ARBA" id="ARBA00023015"/>
    </source>
</evidence>
<dbReference type="SMART" id="SM01134">
    <property type="entry name" value="DeoRC"/>
    <property type="match status" value="1"/>
</dbReference>
<dbReference type="Pfam" id="PF00455">
    <property type="entry name" value="DeoRC"/>
    <property type="match status" value="1"/>
</dbReference>
<dbReference type="PANTHER" id="PTHR30363:SF4">
    <property type="entry name" value="GLYCEROL-3-PHOSPHATE REGULON REPRESSOR"/>
    <property type="match status" value="1"/>
</dbReference>
<accession>A0A1E5XKC2</accession>
<evidence type="ECO:0000259" key="5">
    <source>
        <dbReference type="PROSITE" id="PS51000"/>
    </source>
</evidence>
<dbReference type="InterPro" id="IPR001034">
    <property type="entry name" value="DeoR_HTH"/>
</dbReference>
<sequence>MLTDERHDVIRGLLLSDGRVVANELAARFGVSEDTVRRDLRELAKAGYCRRVHGGALAPAPVALPISARVEKDADAKTRLAAEAVKLLQPRHTVFIDAGSTNYAIARAIPRNMELTVITNAPAIAAALADHEHVTIIMLGGIYNGELGSVGGNTTVEAVEAIYADLVFLGTCAIDLTFGVSALDAVEAEVKRAMVMQSRALVVAATADKLGLAAPFRVARPEALTHLVVEGDADPDLLADFATQGTTVHHAR</sequence>
<dbReference type="PANTHER" id="PTHR30363">
    <property type="entry name" value="HTH-TYPE TRANSCRIPTIONAL REGULATOR SRLR-RELATED"/>
    <property type="match status" value="1"/>
</dbReference>
<dbReference type="Proteomes" id="UP000095463">
    <property type="component" value="Unassembled WGS sequence"/>
</dbReference>
<dbReference type="GO" id="GO:0003700">
    <property type="term" value="F:DNA-binding transcription factor activity"/>
    <property type="evidence" value="ECO:0007669"/>
    <property type="project" value="InterPro"/>
</dbReference>
<dbReference type="InterPro" id="IPR036388">
    <property type="entry name" value="WH-like_DNA-bd_sf"/>
</dbReference>
<feature type="domain" description="HTH deoR-type" evidence="5">
    <location>
        <begin position="3"/>
        <end position="58"/>
    </location>
</feature>
<dbReference type="InterPro" id="IPR014036">
    <property type="entry name" value="DeoR-like_C"/>
</dbReference>
<evidence type="ECO:0000256" key="1">
    <source>
        <dbReference type="ARBA" id="ARBA00022491"/>
    </source>
</evidence>
<dbReference type="Pfam" id="PF08220">
    <property type="entry name" value="HTH_DeoR"/>
    <property type="match status" value="1"/>
</dbReference>
<name>A0A1E5XKC2_9HYPH</name>
<comment type="caution">
    <text evidence="6">The sequence shown here is derived from an EMBL/GenBank/DDBJ whole genome shotgun (WGS) entry which is preliminary data.</text>
</comment>
<organism evidence="6 7">
    <name type="scientific">Devosia insulae DS-56</name>
    <dbReference type="NCBI Taxonomy" id="1116389"/>
    <lineage>
        <taxon>Bacteria</taxon>
        <taxon>Pseudomonadati</taxon>
        <taxon>Pseudomonadota</taxon>
        <taxon>Alphaproteobacteria</taxon>
        <taxon>Hyphomicrobiales</taxon>
        <taxon>Devosiaceae</taxon>
        <taxon>Devosia</taxon>
    </lineage>
</organism>
<dbReference type="AlphaFoldDB" id="A0A1E5XKC2"/>
<evidence type="ECO:0000256" key="4">
    <source>
        <dbReference type="ARBA" id="ARBA00023163"/>
    </source>
</evidence>
<dbReference type="SMART" id="SM00420">
    <property type="entry name" value="HTH_DEOR"/>
    <property type="match status" value="1"/>
</dbReference>
<dbReference type="InterPro" id="IPR036390">
    <property type="entry name" value="WH_DNA-bd_sf"/>
</dbReference>
<protein>
    <submittedName>
        <fullName evidence="6">DeoR family transcriptional regulator</fullName>
    </submittedName>
</protein>
<keyword evidence="2" id="KW-0805">Transcription regulation</keyword>
<keyword evidence="3" id="KW-0238">DNA-binding</keyword>
<dbReference type="InterPro" id="IPR037171">
    <property type="entry name" value="NagB/RpiA_transferase-like"/>
</dbReference>
<proteinExistence type="predicted"/>
<dbReference type="InterPro" id="IPR018356">
    <property type="entry name" value="Tscrpt_reg_HTH_DeoR_CS"/>
</dbReference>
<evidence type="ECO:0000256" key="3">
    <source>
        <dbReference type="ARBA" id="ARBA00023125"/>
    </source>
</evidence>